<name>A0A934MDI2_9RHOB</name>
<gene>
    <name evidence="4" type="ORF">ILP92_12235</name>
</gene>
<dbReference type="Pfam" id="PF03060">
    <property type="entry name" value="NMO"/>
    <property type="match status" value="2"/>
</dbReference>
<keyword evidence="5" id="KW-1185">Reference proteome</keyword>
<dbReference type="InterPro" id="IPR013785">
    <property type="entry name" value="Aldolase_TIM"/>
</dbReference>
<dbReference type="RefSeq" id="WP_198916678.1">
    <property type="nucleotide sequence ID" value="NZ_JAEKPD010000010.1"/>
</dbReference>
<dbReference type="GO" id="GO:0018580">
    <property type="term" value="F:nitronate monooxygenase activity"/>
    <property type="evidence" value="ECO:0007669"/>
    <property type="project" value="InterPro"/>
</dbReference>
<keyword evidence="2" id="KW-0288">FMN</keyword>
<protein>
    <submittedName>
        <fullName evidence="4">Nitronate monooxygenase</fullName>
    </submittedName>
</protein>
<dbReference type="Gene3D" id="3.20.20.70">
    <property type="entry name" value="Aldolase class I"/>
    <property type="match status" value="1"/>
</dbReference>
<organism evidence="4 5">
    <name type="scientific">Palleronia pontilimi</name>
    <dbReference type="NCBI Taxonomy" id="1964209"/>
    <lineage>
        <taxon>Bacteria</taxon>
        <taxon>Pseudomonadati</taxon>
        <taxon>Pseudomonadota</taxon>
        <taxon>Alphaproteobacteria</taxon>
        <taxon>Rhodobacterales</taxon>
        <taxon>Roseobacteraceae</taxon>
        <taxon>Palleronia</taxon>
    </lineage>
</organism>
<dbReference type="InterPro" id="IPR004136">
    <property type="entry name" value="NMO"/>
</dbReference>
<dbReference type="SUPFAM" id="SSF51412">
    <property type="entry name" value="Inosine monophosphate dehydrogenase (IMPDH)"/>
    <property type="match status" value="1"/>
</dbReference>
<evidence type="ECO:0000313" key="4">
    <source>
        <dbReference type="EMBL" id="MBJ3763515.1"/>
    </source>
</evidence>
<evidence type="ECO:0000256" key="1">
    <source>
        <dbReference type="ARBA" id="ARBA00022630"/>
    </source>
</evidence>
<proteinExistence type="predicted"/>
<dbReference type="PANTHER" id="PTHR32332:SF31">
    <property type="entry name" value="2-NITROPROPANE DIOXYGENASE FAMILY, PUTATIVE (AFU_ORTHOLOGUE AFUA_2G09850)-RELATED"/>
    <property type="match status" value="1"/>
</dbReference>
<dbReference type="CDD" id="cd04730">
    <property type="entry name" value="NPD_like"/>
    <property type="match status" value="1"/>
</dbReference>
<comment type="caution">
    <text evidence="4">The sequence shown here is derived from an EMBL/GenBank/DDBJ whole genome shotgun (WGS) entry which is preliminary data.</text>
</comment>
<reference evidence="4" key="1">
    <citation type="submission" date="2020-12" db="EMBL/GenBank/DDBJ databases">
        <title>Bacterial taxonomy.</title>
        <authorList>
            <person name="Pan X."/>
        </authorList>
    </citation>
    <scope>NUCLEOTIDE SEQUENCE</scope>
    <source>
        <strain evidence="4">KCTC 52957</strain>
    </source>
</reference>
<keyword evidence="3" id="KW-0560">Oxidoreductase</keyword>
<keyword evidence="4" id="KW-0503">Monooxygenase</keyword>
<keyword evidence="1" id="KW-0285">Flavoprotein</keyword>
<dbReference type="EMBL" id="JAEKPD010000010">
    <property type="protein sequence ID" value="MBJ3763515.1"/>
    <property type="molecule type" value="Genomic_DNA"/>
</dbReference>
<evidence type="ECO:0000256" key="2">
    <source>
        <dbReference type="ARBA" id="ARBA00022643"/>
    </source>
</evidence>
<sequence>MRTPLSDLFGLDAPVVLAPMAGVAGGALAAAVSRAGGLGLVGGGYGDADWLDAQMALADAPVGIGFITWALNADTLAQSLAHGPRALMLSFGDPMPFAPAIRDAGVPLICQVQTVAHAARALDAGAAALVAQGGEAGGHGASRGTFSLVAEIVDLAAGRVPVVAAGGIADGRGLAAALMLGASGAMLGSRFWAAREALVADGLVDAALSATGDATVKGALPDAARGLAWPDGYAIRTLSTAFTDRWDGRADLLRGDDAARADWARAMADGDAARATPVVGEAVGLIHARLPAARIMGDLVSQARGCLARGAGLLSHEGADAAAC</sequence>
<dbReference type="Proteomes" id="UP000642488">
    <property type="component" value="Unassembled WGS sequence"/>
</dbReference>
<evidence type="ECO:0000256" key="3">
    <source>
        <dbReference type="ARBA" id="ARBA00023002"/>
    </source>
</evidence>
<dbReference type="AlphaFoldDB" id="A0A934MDI2"/>
<evidence type="ECO:0000313" key="5">
    <source>
        <dbReference type="Proteomes" id="UP000642488"/>
    </source>
</evidence>
<accession>A0A934MDI2</accession>
<dbReference type="PANTHER" id="PTHR32332">
    <property type="entry name" value="2-NITROPROPANE DIOXYGENASE"/>
    <property type="match status" value="1"/>
</dbReference>